<organism evidence="17 18">
    <name type="scientific">Sphingomonas cynarae</name>
    <dbReference type="NCBI Taxonomy" id="930197"/>
    <lineage>
        <taxon>Bacteria</taxon>
        <taxon>Pseudomonadati</taxon>
        <taxon>Pseudomonadota</taxon>
        <taxon>Alphaproteobacteria</taxon>
        <taxon>Sphingomonadales</taxon>
        <taxon>Sphingomonadaceae</taxon>
        <taxon>Sphingomonas</taxon>
    </lineage>
</organism>
<dbReference type="PROSITE" id="PS00077">
    <property type="entry name" value="COX1_CUB"/>
    <property type="match status" value="1"/>
</dbReference>
<comment type="subcellular location">
    <subcellularLocation>
        <location evidence="1">Cell membrane</location>
        <topology evidence="1">Multi-pass membrane protein</topology>
    </subcellularLocation>
</comment>
<feature type="domain" description="Cytochrome oxidase subunit I profile" evidence="16">
    <location>
        <begin position="47"/>
        <end position="567"/>
    </location>
</feature>
<evidence type="ECO:0000259" key="16">
    <source>
        <dbReference type="PROSITE" id="PS50855"/>
    </source>
</evidence>
<keyword evidence="6 14" id="KW-0679">Respiratory chain</keyword>
<evidence type="ECO:0000256" key="12">
    <source>
        <dbReference type="ARBA" id="ARBA00023008"/>
    </source>
</evidence>
<keyword evidence="7 14" id="KW-0812">Transmembrane</keyword>
<evidence type="ECO:0000256" key="5">
    <source>
        <dbReference type="ARBA" id="ARBA00022617"/>
    </source>
</evidence>
<feature type="transmembrane region" description="Helical" evidence="15">
    <location>
        <begin position="352"/>
        <end position="376"/>
    </location>
</feature>
<feature type="transmembrane region" description="Helical" evidence="15">
    <location>
        <begin position="111"/>
        <end position="134"/>
    </location>
</feature>
<comment type="caution">
    <text evidence="17">The sequence shown here is derived from an EMBL/GenBank/DDBJ whole genome shotgun (WGS) entry which is preliminary data.</text>
</comment>
<dbReference type="PROSITE" id="PS50855">
    <property type="entry name" value="COX1"/>
    <property type="match status" value="1"/>
</dbReference>
<dbReference type="EMBL" id="BAABBF010000003">
    <property type="protein sequence ID" value="GAA3707888.1"/>
    <property type="molecule type" value="Genomic_DNA"/>
</dbReference>
<evidence type="ECO:0000256" key="2">
    <source>
        <dbReference type="ARBA" id="ARBA00009578"/>
    </source>
</evidence>
<feature type="transmembrane region" description="Helical" evidence="15">
    <location>
        <begin position="241"/>
        <end position="263"/>
    </location>
</feature>
<sequence length="672" mass="74834">MDPTILKTIFGRLTIESLPIHEPIVVATFVAVMIGGVAVLGALTYFKLWGFLWKEWFTSVDHKKVGIMYMVLGIVMLLRGFADAIMMRGQQAIAFGANEGYLNAHHYDQVFTAHGVIMIFFVAMPLVTGLMNYVIPLQIGARDVAFPYLNNFSFWMTAAGAVIIMMSLFIGEFARTGWLAFPPLSGLDYSPDVGVDYYLWALQVAGVGTTLSGINLVVTIIKMRAPGMTMMKLPVFSWTSLCTNILIVASFPVLTATLVLLSLDRYVGTNFFTNQAGGNPMMYFNLIWIWGHPEVYILILPAFGIFSEVTSTFSGKRLFGYTSMVYATVVITILSYLVWLHHFFTMGSGASVNSFFGITTMIISIPTGAKIFNWLFTMYRGRIQFELPMLWTVSFMLTFTVGGMTGVLLAVPPADFVLHNSLFLVAHFHNVIIGGVVFGAFAGINYWWPKAFGYKLDKKWGLVSFWCWSIGFWVAFAPLYVLGLMGVTRRLRHFDDPSLQIWFIIAAIGAAIIAVGIGAFLMQIFVSVRNREALRDVTGDPWGGRTLEWSTSSPPAHYNFAFTPVIHDLDAWSDMKARGYERPLKGYIPIHMPKNTGTGVILSGISVAFAFGMIWYIWWLAAIAFAGIIAVSIFHSFNYDRDYYIPADEVSHEEGERTRRLAATPALAGGVN</sequence>
<evidence type="ECO:0000313" key="18">
    <source>
        <dbReference type="Proteomes" id="UP001500523"/>
    </source>
</evidence>
<evidence type="ECO:0000256" key="7">
    <source>
        <dbReference type="ARBA" id="ARBA00022692"/>
    </source>
</evidence>
<evidence type="ECO:0000256" key="8">
    <source>
        <dbReference type="ARBA" id="ARBA00022723"/>
    </source>
</evidence>
<comment type="similarity">
    <text evidence="2 14">Belongs to the heme-copper respiratory oxidase family.</text>
</comment>
<keyword evidence="18" id="KW-1185">Reference proteome</keyword>
<keyword evidence="3 14" id="KW-0813">Transport</keyword>
<keyword evidence="9 14" id="KW-0249">Electron transport</keyword>
<evidence type="ECO:0000256" key="3">
    <source>
        <dbReference type="ARBA" id="ARBA00022448"/>
    </source>
</evidence>
<evidence type="ECO:0000313" key="17">
    <source>
        <dbReference type="EMBL" id="GAA3707888.1"/>
    </source>
</evidence>
<dbReference type="InterPro" id="IPR023615">
    <property type="entry name" value="Cyt_c_Oxase_su1_BS"/>
</dbReference>
<feature type="transmembrane region" description="Helical" evidence="15">
    <location>
        <begin position="388"/>
        <end position="411"/>
    </location>
</feature>
<proteinExistence type="inferred from homology"/>
<keyword evidence="4" id="KW-1003">Cell membrane</keyword>
<evidence type="ECO:0000256" key="6">
    <source>
        <dbReference type="ARBA" id="ARBA00022660"/>
    </source>
</evidence>
<feature type="transmembrane region" description="Helical" evidence="15">
    <location>
        <begin position="617"/>
        <end position="637"/>
    </location>
</feature>
<dbReference type="InterPro" id="IPR000883">
    <property type="entry name" value="Cyt_C_Oxase_1"/>
</dbReference>
<dbReference type="InterPro" id="IPR036927">
    <property type="entry name" value="Cyt_c_oxase-like_su1_sf"/>
</dbReference>
<dbReference type="InterPro" id="IPR023616">
    <property type="entry name" value="Cyt_c_oxase-like_su1_dom"/>
</dbReference>
<keyword evidence="5 14" id="KW-0349">Heme</keyword>
<keyword evidence="13 15" id="KW-0472">Membrane</keyword>
<dbReference type="CDD" id="cd01662">
    <property type="entry name" value="Ubiquinol_Oxidase_I"/>
    <property type="match status" value="1"/>
</dbReference>
<dbReference type="PANTHER" id="PTHR10422">
    <property type="entry name" value="CYTOCHROME C OXIDASE SUBUNIT 1"/>
    <property type="match status" value="1"/>
</dbReference>
<feature type="transmembrane region" description="Helical" evidence="15">
    <location>
        <begin position="431"/>
        <end position="448"/>
    </location>
</feature>
<keyword evidence="12" id="KW-0186">Copper</keyword>
<evidence type="ECO:0000256" key="10">
    <source>
        <dbReference type="ARBA" id="ARBA00022989"/>
    </source>
</evidence>
<accession>A0ABP7DQZ4</accession>
<feature type="transmembrane region" description="Helical" evidence="15">
    <location>
        <begin position="460"/>
        <end position="481"/>
    </location>
</feature>
<evidence type="ECO:0000256" key="15">
    <source>
        <dbReference type="SAM" id="Phobius"/>
    </source>
</evidence>
<keyword evidence="11" id="KW-0408">Iron</keyword>
<feature type="transmembrane region" description="Helical" evidence="15">
    <location>
        <begin position="283"/>
        <end position="306"/>
    </location>
</feature>
<dbReference type="PANTHER" id="PTHR10422:SF35">
    <property type="entry name" value="CYTOCHROME BO(3) UBIQUINOL OXIDASE SUBUNIT 1"/>
    <property type="match status" value="1"/>
</dbReference>
<feature type="transmembrane region" description="Helical" evidence="15">
    <location>
        <begin position="318"/>
        <end position="340"/>
    </location>
</feature>
<feature type="transmembrane region" description="Helical" evidence="15">
    <location>
        <begin position="24"/>
        <end position="46"/>
    </location>
</feature>
<dbReference type="PRINTS" id="PR01165">
    <property type="entry name" value="CYCOXIDASEI"/>
</dbReference>
<reference evidence="18" key="1">
    <citation type="journal article" date="2019" name="Int. J. Syst. Evol. Microbiol.">
        <title>The Global Catalogue of Microorganisms (GCM) 10K type strain sequencing project: providing services to taxonomists for standard genome sequencing and annotation.</title>
        <authorList>
            <consortium name="The Broad Institute Genomics Platform"/>
            <consortium name="The Broad Institute Genome Sequencing Center for Infectious Disease"/>
            <person name="Wu L."/>
            <person name="Ma J."/>
        </authorList>
    </citation>
    <scope>NUCLEOTIDE SEQUENCE [LARGE SCALE GENOMIC DNA]</scope>
    <source>
        <strain evidence="18">JCM 17498</strain>
    </source>
</reference>
<protein>
    <submittedName>
        <fullName evidence="17">Cytochrome o ubiquinol oxidase subunit I</fullName>
    </submittedName>
</protein>
<dbReference type="Pfam" id="PF00115">
    <property type="entry name" value="COX1"/>
    <property type="match status" value="1"/>
</dbReference>
<dbReference type="Proteomes" id="UP001500523">
    <property type="component" value="Unassembled WGS sequence"/>
</dbReference>
<feature type="transmembrane region" description="Helical" evidence="15">
    <location>
        <begin position="67"/>
        <end position="87"/>
    </location>
</feature>
<evidence type="ECO:0000256" key="14">
    <source>
        <dbReference type="RuleBase" id="RU000370"/>
    </source>
</evidence>
<dbReference type="RefSeq" id="WP_344692884.1">
    <property type="nucleotide sequence ID" value="NZ_BAABBF010000003.1"/>
</dbReference>
<keyword evidence="10 15" id="KW-1133">Transmembrane helix</keyword>
<evidence type="ECO:0000256" key="1">
    <source>
        <dbReference type="ARBA" id="ARBA00004651"/>
    </source>
</evidence>
<gene>
    <name evidence="17" type="primary">cyoB_2</name>
    <name evidence="17" type="ORF">GCM10022268_16560</name>
</gene>
<feature type="transmembrane region" description="Helical" evidence="15">
    <location>
        <begin position="501"/>
        <end position="526"/>
    </location>
</feature>
<name>A0ABP7DQZ4_9SPHN</name>
<evidence type="ECO:0000256" key="13">
    <source>
        <dbReference type="ARBA" id="ARBA00023136"/>
    </source>
</evidence>
<keyword evidence="8" id="KW-0479">Metal-binding</keyword>
<evidence type="ECO:0000256" key="11">
    <source>
        <dbReference type="ARBA" id="ARBA00023004"/>
    </source>
</evidence>
<dbReference type="SUPFAM" id="SSF81442">
    <property type="entry name" value="Cytochrome c oxidase subunit I-like"/>
    <property type="match status" value="1"/>
</dbReference>
<dbReference type="NCBIfam" id="TIGR02843">
    <property type="entry name" value="CyoB"/>
    <property type="match status" value="1"/>
</dbReference>
<dbReference type="InterPro" id="IPR014207">
    <property type="entry name" value="Cyt_c_ubiqinol_oxidase_su1"/>
</dbReference>
<feature type="transmembrane region" description="Helical" evidence="15">
    <location>
        <begin position="198"/>
        <end position="221"/>
    </location>
</feature>
<evidence type="ECO:0000256" key="9">
    <source>
        <dbReference type="ARBA" id="ARBA00022982"/>
    </source>
</evidence>
<evidence type="ECO:0000256" key="4">
    <source>
        <dbReference type="ARBA" id="ARBA00022475"/>
    </source>
</evidence>
<dbReference type="Gene3D" id="1.20.210.10">
    <property type="entry name" value="Cytochrome c oxidase-like, subunit I domain"/>
    <property type="match status" value="1"/>
</dbReference>
<feature type="transmembrane region" description="Helical" evidence="15">
    <location>
        <begin position="154"/>
        <end position="178"/>
    </location>
</feature>